<reference evidence="2 3" key="1">
    <citation type="submission" date="2017-11" db="EMBL/GenBank/DDBJ databases">
        <title>Comparative genomic analysis of Holospora spp., intranuclear symbionts of paramecia.</title>
        <authorList>
            <person name="Garushyants S.K."/>
            <person name="Beliavskaya A."/>
            <person name="Malko D.B."/>
            <person name="Logacheva M.D."/>
            <person name="Rautian M.S."/>
            <person name="Gelfand M.S."/>
        </authorList>
    </citation>
    <scope>NUCLEOTIDE SEQUENCE [LARGE SCALE GENOMIC DNA]</scope>
    <source>
        <strain evidence="3">02AZ16</strain>
    </source>
</reference>
<keyword evidence="2" id="KW-0808">Transferase</keyword>
<proteinExistence type="predicted"/>
<dbReference type="AlphaFoldDB" id="A0A2S5RI15"/>
<dbReference type="GO" id="GO:0016757">
    <property type="term" value="F:glycosyltransferase activity"/>
    <property type="evidence" value="ECO:0007669"/>
    <property type="project" value="InterPro"/>
</dbReference>
<dbReference type="PANTHER" id="PTHR12526:SF638">
    <property type="entry name" value="SPORE COAT PROTEIN SA"/>
    <property type="match status" value="1"/>
</dbReference>
<keyword evidence="3" id="KW-1185">Reference proteome</keyword>
<protein>
    <submittedName>
        <fullName evidence="2">N, N'-diacetylbacillosaminyl-diphospho-undecaprenol alpha-1,3-N-acetylgalactosaminyltransferase</fullName>
    </submittedName>
</protein>
<dbReference type="OrthoDB" id="9790710at2"/>
<feature type="domain" description="Glycosyl transferase family 1" evidence="1">
    <location>
        <begin position="200"/>
        <end position="348"/>
    </location>
</feature>
<evidence type="ECO:0000313" key="2">
    <source>
        <dbReference type="EMBL" id="PPE06918.1"/>
    </source>
</evidence>
<dbReference type="Gene3D" id="3.40.50.2000">
    <property type="entry name" value="Glycogen Phosphorylase B"/>
    <property type="match status" value="2"/>
</dbReference>
<comment type="caution">
    <text evidence="2">The sequence shown here is derived from an EMBL/GenBank/DDBJ whole genome shotgun (WGS) entry which is preliminary data.</text>
</comment>
<dbReference type="EMBL" id="PHHC01000013">
    <property type="protein sequence ID" value="PPE06918.1"/>
    <property type="molecule type" value="Genomic_DNA"/>
</dbReference>
<evidence type="ECO:0000313" key="3">
    <source>
        <dbReference type="Proteomes" id="UP000239425"/>
    </source>
</evidence>
<dbReference type="CDD" id="cd03808">
    <property type="entry name" value="GT4_CapM-like"/>
    <property type="match status" value="1"/>
</dbReference>
<gene>
    <name evidence="2" type="ORF">HCUR_00070</name>
</gene>
<organism evidence="2 3">
    <name type="scientific">Holospora curviuscula</name>
    <dbReference type="NCBI Taxonomy" id="1082868"/>
    <lineage>
        <taxon>Bacteria</taxon>
        <taxon>Pseudomonadati</taxon>
        <taxon>Pseudomonadota</taxon>
        <taxon>Alphaproteobacteria</taxon>
        <taxon>Holosporales</taxon>
        <taxon>Holosporaceae</taxon>
        <taxon>Holospora</taxon>
    </lineage>
</organism>
<dbReference type="Pfam" id="PF00534">
    <property type="entry name" value="Glycos_transf_1"/>
    <property type="match status" value="1"/>
</dbReference>
<name>A0A2S5RI15_9PROT</name>
<dbReference type="SUPFAM" id="SSF53756">
    <property type="entry name" value="UDP-Glycosyltransferase/glycogen phosphorylase"/>
    <property type="match status" value="1"/>
</dbReference>
<evidence type="ECO:0000259" key="1">
    <source>
        <dbReference type="Pfam" id="PF00534"/>
    </source>
</evidence>
<sequence>MSLDSSSPRLLFFVGDLDYFLSHRFSLAQKAVAEGYNVWVMTPGFASSKILPGPINVFFLEGFHRTSLSFLSLWKERKLILAAFKIVQPDLLHNVAMKPIFLGSRLVNASCGVINDFGGLGYTFTQSSTRLEFKKFILKLIFYFFLPIMIWGKRCVVLCQNFQDFKILKRCVGLKTPVYSIPGSGIDMESFSVLPMPPGPPWKLLFAARLLKEKGLRELVEARKLLPKRGVEIWVCGDIDPKNPSSFTKSQIMEWQEAGLIRWLGFQKDLRSVYAQVHGAVLPSYREGLPRSLLEASAWGRPIITTRVPGCEDVVVDGVTGYLTKPWNSLDLSRTIRMWMEDEKKEEKGRAGHFYVSEYFSKEKIHPQILRLYRTVCS</sequence>
<accession>A0A2S5RI15</accession>
<dbReference type="RefSeq" id="WP_104206267.1">
    <property type="nucleotide sequence ID" value="NZ_PHHC01000013.1"/>
</dbReference>
<dbReference type="Proteomes" id="UP000239425">
    <property type="component" value="Unassembled WGS sequence"/>
</dbReference>
<dbReference type="PANTHER" id="PTHR12526">
    <property type="entry name" value="GLYCOSYLTRANSFERASE"/>
    <property type="match status" value="1"/>
</dbReference>
<dbReference type="InterPro" id="IPR001296">
    <property type="entry name" value="Glyco_trans_1"/>
</dbReference>